<dbReference type="EMBL" id="CCEJ010000003">
    <property type="protein sequence ID" value="CDR33360.1"/>
    <property type="molecule type" value="Genomic_DNA"/>
</dbReference>
<feature type="domain" description="DRTGG" evidence="3">
    <location>
        <begin position="229"/>
        <end position="336"/>
    </location>
</feature>
<dbReference type="InterPro" id="IPR027417">
    <property type="entry name" value="P-loop_NTPase"/>
</dbReference>
<accession>A0A090D0J3</accession>
<comment type="caution">
    <text evidence="4">The sequence shown here is derived from an EMBL/GenBank/DDBJ whole genome shotgun (WGS) entry which is preliminary data.</text>
</comment>
<dbReference type="STRING" id="1437425.CSEC_0526"/>
<organism evidence="4 5">
    <name type="scientific">Candidatus Criblamydia sequanensis CRIB-18</name>
    <dbReference type="NCBI Taxonomy" id="1437425"/>
    <lineage>
        <taxon>Bacteria</taxon>
        <taxon>Pseudomonadati</taxon>
        <taxon>Chlamydiota</taxon>
        <taxon>Chlamydiia</taxon>
        <taxon>Parachlamydiales</taxon>
        <taxon>Candidatus Criblamydiaceae</taxon>
        <taxon>Candidatus Criblamydia</taxon>
    </lineage>
</organism>
<dbReference type="PANTHER" id="PTHR21343">
    <property type="entry name" value="DETHIOBIOTIN SYNTHETASE"/>
    <property type="match status" value="1"/>
</dbReference>
<evidence type="ECO:0000259" key="3">
    <source>
        <dbReference type="Pfam" id="PF07085"/>
    </source>
</evidence>
<proteinExistence type="predicted"/>
<sequence>MADKNKGFFIAATGQHVGKTTLSLGLTAVLKKHLPSVGFIKPVGQQHVTIDNVKVDKDVVLIKKQFDLSASWEDMSPVIIPSGFTKLYLDGGIDSDLLLNKIVECHERISQAHSFTLVEGTGHVGVGSILELSNARVASKLGLDIILISSGGLGSAFDELSLNLSLLKAWNVKVKGVILNKVLSEKKEMIEYYINKALNKHNIPVIGVVPYDPFLSKPTIQDFETLFQTKLLSGESHRMRHFDNVRLVAGSVDAFYEELLPNQLIITPASRKDIIDATLMRHQEEITKWHKDYQGGLILTGRQPPLEEHMEAFKKVDMPILYAPLCSYDAMQMITSFTAKIQMADSEKIEKAIHLIEDHIDLNFILPKTSNLLEEIRI</sequence>
<dbReference type="Proteomes" id="UP000031552">
    <property type="component" value="Unassembled WGS sequence"/>
</dbReference>
<dbReference type="InterPro" id="IPR028979">
    <property type="entry name" value="Ser_kin/Pase_Hpr-like_N_sf"/>
</dbReference>
<evidence type="ECO:0000256" key="1">
    <source>
        <dbReference type="ARBA" id="ARBA00011643"/>
    </source>
</evidence>
<reference evidence="4" key="1">
    <citation type="submission" date="2013-12" db="EMBL/GenBank/DDBJ databases">
        <authorList>
            <person name="Linke B."/>
        </authorList>
    </citation>
    <scope>NUCLEOTIDE SEQUENCE [LARGE SCALE GENOMIC DNA]</scope>
    <source>
        <strain evidence="4">CRIB-18</strain>
    </source>
</reference>
<evidence type="ECO:0000313" key="5">
    <source>
        <dbReference type="Proteomes" id="UP000031552"/>
    </source>
</evidence>
<dbReference type="RefSeq" id="WP_053331783.1">
    <property type="nucleotide sequence ID" value="NZ_CCEJ010000003.1"/>
</dbReference>
<dbReference type="PANTHER" id="PTHR21343:SF8">
    <property type="entry name" value="DRTGG DOMAIN-CONTAINING PROTEIN"/>
    <property type="match status" value="1"/>
</dbReference>
<evidence type="ECO:0000256" key="2">
    <source>
        <dbReference type="ARBA" id="ARBA00022962"/>
    </source>
</evidence>
<comment type="subunit">
    <text evidence="1">Homohexamer.</text>
</comment>
<protein>
    <submittedName>
        <fullName evidence="4">Cobyrinic acid a,c-diamide synthase family protein</fullName>
    </submittedName>
</protein>
<keyword evidence="2" id="KW-0315">Glutamine amidotransferase</keyword>
<dbReference type="SUPFAM" id="SSF75138">
    <property type="entry name" value="HprK N-terminal domain-like"/>
    <property type="match status" value="1"/>
</dbReference>
<reference evidence="4" key="2">
    <citation type="submission" date="2014-09" db="EMBL/GenBank/DDBJ databases">
        <title>Criblamydia sequanensis harbors a mega-plasmid encoding arsenite resistance.</title>
        <authorList>
            <person name="Bertelli C."/>
            <person name="Goesmann A."/>
            <person name="Greub G."/>
        </authorList>
    </citation>
    <scope>NUCLEOTIDE SEQUENCE [LARGE SCALE GENOMIC DNA]</scope>
    <source>
        <strain evidence="4">CRIB-18</strain>
    </source>
</reference>
<dbReference type="SUPFAM" id="SSF52540">
    <property type="entry name" value="P-loop containing nucleoside triphosphate hydrolases"/>
    <property type="match status" value="1"/>
</dbReference>
<keyword evidence="5" id="KW-1185">Reference proteome</keyword>
<dbReference type="OrthoDB" id="9773206at2"/>
<dbReference type="Gene3D" id="3.40.1390.20">
    <property type="entry name" value="HprK N-terminal domain-like"/>
    <property type="match status" value="1"/>
</dbReference>
<dbReference type="Pfam" id="PF07085">
    <property type="entry name" value="DRTGG"/>
    <property type="match status" value="1"/>
</dbReference>
<dbReference type="Gene3D" id="3.40.50.300">
    <property type="entry name" value="P-loop containing nucleotide triphosphate hydrolases"/>
    <property type="match status" value="1"/>
</dbReference>
<dbReference type="InterPro" id="IPR010766">
    <property type="entry name" value="DRTGG"/>
</dbReference>
<dbReference type="eggNOG" id="COG0857">
    <property type="taxonomic scope" value="Bacteria"/>
</dbReference>
<name>A0A090D0J3_9BACT</name>
<dbReference type="AlphaFoldDB" id="A0A090D0J3"/>
<evidence type="ECO:0000313" key="4">
    <source>
        <dbReference type="EMBL" id="CDR33360.1"/>
    </source>
</evidence>
<dbReference type="CDD" id="cd03109">
    <property type="entry name" value="DTBS"/>
    <property type="match status" value="1"/>
</dbReference>
<dbReference type="Pfam" id="PF13500">
    <property type="entry name" value="AAA_26"/>
    <property type="match status" value="1"/>
</dbReference>
<gene>
    <name evidence="4" type="ORF">CSEC_0526</name>
</gene>